<dbReference type="SUPFAM" id="SSF53328">
    <property type="entry name" value="Formyltransferase"/>
    <property type="match status" value="1"/>
</dbReference>
<dbReference type="Gene3D" id="3.10.25.10">
    <property type="entry name" value="Formyl transferase, C-terminal domain"/>
    <property type="match status" value="1"/>
</dbReference>
<evidence type="ECO:0000256" key="4">
    <source>
        <dbReference type="ARBA" id="ARBA00022679"/>
    </source>
</evidence>
<keyword evidence="5" id="KW-0648">Protein biosynthesis</keyword>
<dbReference type="EMBL" id="BNCP01000015">
    <property type="protein sequence ID" value="GIL79317.1"/>
    <property type="molecule type" value="Genomic_DNA"/>
</dbReference>
<evidence type="ECO:0000313" key="9">
    <source>
        <dbReference type="EMBL" id="GIM13355.1"/>
    </source>
</evidence>
<evidence type="ECO:0000256" key="3">
    <source>
        <dbReference type="ARBA" id="ARBA00014185"/>
    </source>
</evidence>
<reference evidence="9" key="1">
    <citation type="journal article" date="2021" name="Proc. Natl. Acad. Sci. U.S.A.">
        <title>Three genomes in the algal genus Volvox reveal the fate of a haploid sex-determining region after a transition to homothallism.</title>
        <authorList>
            <person name="Yamamoto K."/>
            <person name="Hamaji T."/>
            <person name="Kawai-Toyooka H."/>
            <person name="Matsuzaki R."/>
            <person name="Takahashi F."/>
            <person name="Nishimura Y."/>
            <person name="Kawachi M."/>
            <person name="Noguchi H."/>
            <person name="Minakuchi Y."/>
            <person name="Umen J.G."/>
            <person name="Toyoda A."/>
            <person name="Nozaki H."/>
        </authorList>
    </citation>
    <scope>NUCLEOTIDE SEQUENCE</scope>
    <source>
        <strain evidence="9">NIES-3785</strain>
        <strain evidence="8">NIES-3786</strain>
    </source>
</reference>
<keyword evidence="4" id="KW-0808">Transferase</keyword>
<evidence type="ECO:0000259" key="6">
    <source>
        <dbReference type="Pfam" id="PF00551"/>
    </source>
</evidence>
<gene>
    <name evidence="8" type="ORF">Vretifemale_8701</name>
    <name evidence="9" type="ORF">Vretimale_16514</name>
</gene>
<evidence type="ECO:0000313" key="11">
    <source>
        <dbReference type="Proteomes" id="UP000747110"/>
    </source>
</evidence>
<proteinExistence type="inferred from homology"/>
<evidence type="ECO:0000256" key="1">
    <source>
        <dbReference type="ARBA" id="ARBA00010699"/>
    </source>
</evidence>
<dbReference type="EMBL" id="BNCQ01000048">
    <property type="protein sequence ID" value="GIM13355.1"/>
    <property type="molecule type" value="Genomic_DNA"/>
</dbReference>
<accession>A0A8J4GU33</accession>
<dbReference type="InterPro" id="IPR037022">
    <property type="entry name" value="Formyl_trans_C_sf"/>
</dbReference>
<dbReference type="FunFam" id="3.40.50.170:FF:000010">
    <property type="entry name" value="Methionyl-tRNA formyltransferase"/>
    <property type="match status" value="1"/>
</dbReference>
<dbReference type="InterPro" id="IPR005793">
    <property type="entry name" value="Formyl_trans_C"/>
</dbReference>
<dbReference type="Pfam" id="PF02911">
    <property type="entry name" value="Formyl_trans_C"/>
    <property type="match status" value="1"/>
</dbReference>
<dbReference type="InterPro" id="IPR041711">
    <property type="entry name" value="Met-tRNA-FMT_N"/>
</dbReference>
<name>A0A8J4GU33_9CHLO</name>
<dbReference type="InterPro" id="IPR044135">
    <property type="entry name" value="Met-tRNA-FMT_C"/>
</dbReference>
<dbReference type="EC" id="2.1.2.9" evidence="2"/>
<dbReference type="Pfam" id="PF00551">
    <property type="entry name" value="Formyl_trans_N"/>
    <property type="match status" value="1"/>
</dbReference>
<dbReference type="Proteomes" id="UP000747110">
    <property type="component" value="Unassembled WGS sequence"/>
</dbReference>
<dbReference type="PANTHER" id="PTHR11138:SF5">
    <property type="entry name" value="METHIONYL-TRNA FORMYLTRANSFERASE, MITOCHONDRIAL"/>
    <property type="match status" value="1"/>
</dbReference>
<evidence type="ECO:0000313" key="8">
    <source>
        <dbReference type="EMBL" id="GIL79317.1"/>
    </source>
</evidence>
<dbReference type="CDD" id="cd08646">
    <property type="entry name" value="FMT_core_Met-tRNA-FMT_N"/>
    <property type="match status" value="1"/>
</dbReference>
<dbReference type="GO" id="GO:0004479">
    <property type="term" value="F:methionyl-tRNA formyltransferase activity"/>
    <property type="evidence" value="ECO:0007669"/>
    <property type="project" value="UniProtKB-EC"/>
</dbReference>
<dbReference type="SUPFAM" id="SSF50486">
    <property type="entry name" value="FMT C-terminal domain-like"/>
    <property type="match status" value="1"/>
</dbReference>
<dbReference type="OrthoDB" id="10268103at2759"/>
<evidence type="ECO:0000256" key="5">
    <source>
        <dbReference type="ARBA" id="ARBA00022917"/>
    </source>
</evidence>
<dbReference type="Proteomes" id="UP000722791">
    <property type="component" value="Unassembled WGS sequence"/>
</dbReference>
<dbReference type="PANTHER" id="PTHR11138">
    <property type="entry name" value="METHIONYL-TRNA FORMYLTRANSFERASE"/>
    <property type="match status" value="1"/>
</dbReference>
<dbReference type="InterPro" id="IPR011034">
    <property type="entry name" value="Formyl_transferase-like_C_sf"/>
</dbReference>
<feature type="domain" description="Formyl transferase C-terminal" evidence="7">
    <location>
        <begin position="266"/>
        <end position="396"/>
    </location>
</feature>
<evidence type="ECO:0000259" key="7">
    <source>
        <dbReference type="Pfam" id="PF02911"/>
    </source>
</evidence>
<dbReference type="InterPro" id="IPR002376">
    <property type="entry name" value="Formyl_transf_N"/>
</dbReference>
<dbReference type="CDD" id="cd08704">
    <property type="entry name" value="Met_tRNA_FMT_C"/>
    <property type="match status" value="1"/>
</dbReference>
<dbReference type="GO" id="GO:0005739">
    <property type="term" value="C:mitochondrion"/>
    <property type="evidence" value="ECO:0007669"/>
    <property type="project" value="TreeGrafter"/>
</dbReference>
<comment type="caution">
    <text evidence="9">The sequence shown here is derived from an EMBL/GenBank/DDBJ whole genome shotgun (WGS) entry which is preliminary data.</text>
</comment>
<feature type="domain" description="Formyl transferase N-terminal" evidence="6">
    <location>
        <begin position="51"/>
        <end position="239"/>
    </location>
</feature>
<dbReference type="InterPro" id="IPR036477">
    <property type="entry name" value="Formyl_transf_N_sf"/>
</dbReference>
<comment type="similarity">
    <text evidence="1">Belongs to the Fmt family.</text>
</comment>
<evidence type="ECO:0000256" key="2">
    <source>
        <dbReference type="ARBA" id="ARBA00012261"/>
    </source>
</evidence>
<keyword evidence="11" id="KW-1185">Reference proteome</keyword>
<evidence type="ECO:0000313" key="10">
    <source>
        <dbReference type="Proteomes" id="UP000722791"/>
    </source>
</evidence>
<organism evidence="9 10">
    <name type="scientific">Volvox reticuliferus</name>
    <dbReference type="NCBI Taxonomy" id="1737510"/>
    <lineage>
        <taxon>Eukaryota</taxon>
        <taxon>Viridiplantae</taxon>
        <taxon>Chlorophyta</taxon>
        <taxon>core chlorophytes</taxon>
        <taxon>Chlorophyceae</taxon>
        <taxon>CS clade</taxon>
        <taxon>Chlamydomonadales</taxon>
        <taxon>Volvocaceae</taxon>
        <taxon>Volvox</taxon>
    </lineage>
</organism>
<dbReference type="InterPro" id="IPR005794">
    <property type="entry name" value="Fmt"/>
</dbReference>
<dbReference type="AlphaFoldDB" id="A0A8J4GU33"/>
<protein>
    <recommendedName>
        <fullName evidence="3">Methionyl-tRNA formyltransferase, mitochondrial</fullName>
        <ecNumber evidence="2">2.1.2.9</ecNumber>
    </recommendedName>
</protein>
<dbReference type="Gene3D" id="3.40.50.170">
    <property type="entry name" value="Formyl transferase, N-terminal domain"/>
    <property type="match status" value="1"/>
</dbReference>
<sequence length="410" mass="44002">MHRSRSMVLRRCSAKPFTHSTRPVAVHRGIRIVAQSISLAVHITAEKRKHRVVFLGTPEVAAGVLQDLLTASQQPDSNFEISLVVSQPGKPKGRGNRAVAIASPVEALARDSGLLPADRILCPARAREEDFLHRLEELKPDLAITAAYGNMLPQRFLDIPRYGTLNVHPSLLPKYRGAAPVQRALEDGVNETGVSVAYTVLACDAGPVLAQRRVAVDPDVTAPELLQQLFCLGSRLLIEKLPDVFAGRGTQMAVPQDETQVVHAAKLTREEAHLDFFSAPAAVLHNRVRAFAGWPGTSATFLVQDEATGVAEPMVLKIVKTRWTESPIQSCSASTSAPSGVTEADSRAAEGGSAAAVLFVGDVMSVPCAGGTSLEVLQVQPPTKKVMPVQDFKNGLRGKRLLLPMPMPGL</sequence>
<dbReference type="HAMAP" id="MF_00182">
    <property type="entry name" value="Formyl_trans"/>
    <property type="match status" value="1"/>
</dbReference>